<evidence type="ECO:0000313" key="2">
    <source>
        <dbReference type="EMBL" id="KAL3701083.1"/>
    </source>
</evidence>
<feature type="compositionally biased region" description="Polar residues" evidence="1">
    <location>
        <begin position="146"/>
        <end position="158"/>
    </location>
</feature>
<accession>A0ABD3IBN0</accession>
<feature type="region of interest" description="Disordered" evidence="1">
    <location>
        <begin position="140"/>
        <end position="169"/>
    </location>
</feature>
<reference evidence="2 3" key="1">
    <citation type="submission" date="2024-09" db="EMBL/GenBank/DDBJ databases">
        <title>Chromosome-scale assembly of Riccia sorocarpa.</title>
        <authorList>
            <person name="Paukszto L."/>
        </authorList>
    </citation>
    <scope>NUCLEOTIDE SEQUENCE [LARGE SCALE GENOMIC DNA]</scope>
    <source>
        <strain evidence="2">LP-2024</strain>
        <tissue evidence="2">Aerial parts of the thallus</tissue>
    </source>
</reference>
<protein>
    <submittedName>
        <fullName evidence="2">Uncharacterized protein</fullName>
    </submittedName>
</protein>
<evidence type="ECO:0000256" key="1">
    <source>
        <dbReference type="SAM" id="MobiDB-lite"/>
    </source>
</evidence>
<keyword evidence="3" id="KW-1185">Reference proteome</keyword>
<sequence length="215" mass="23824">MVIPDLSPHACQIPVLEAIFQGQQNVDSYSISKESLEKGSTYQRSNLYLPLRMCNEFDQERQSLLIRVPQAKERADLAYQRAEQMPAQRPSTAYGTLKGNTEGDPTKQALKSVFTVYTNLAQALSEVRAQLSGGAVEVSQGAAMRPTSTPRLNQSTTQARERDALDSGPISLEGKYLHASPENHKDLPSIRRPGWTNVYRKARDFSATVITAADR</sequence>
<feature type="region of interest" description="Disordered" evidence="1">
    <location>
        <begin position="81"/>
        <end position="103"/>
    </location>
</feature>
<evidence type="ECO:0000313" key="3">
    <source>
        <dbReference type="Proteomes" id="UP001633002"/>
    </source>
</evidence>
<organism evidence="2 3">
    <name type="scientific">Riccia sorocarpa</name>
    <dbReference type="NCBI Taxonomy" id="122646"/>
    <lineage>
        <taxon>Eukaryota</taxon>
        <taxon>Viridiplantae</taxon>
        <taxon>Streptophyta</taxon>
        <taxon>Embryophyta</taxon>
        <taxon>Marchantiophyta</taxon>
        <taxon>Marchantiopsida</taxon>
        <taxon>Marchantiidae</taxon>
        <taxon>Marchantiales</taxon>
        <taxon>Ricciaceae</taxon>
        <taxon>Riccia</taxon>
    </lineage>
</organism>
<comment type="caution">
    <text evidence="2">The sequence shown here is derived from an EMBL/GenBank/DDBJ whole genome shotgun (WGS) entry which is preliminary data.</text>
</comment>
<dbReference type="EMBL" id="JBJQOH010000001">
    <property type="protein sequence ID" value="KAL3701083.1"/>
    <property type="molecule type" value="Genomic_DNA"/>
</dbReference>
<name>A0ABD3IBN0_9MARC</name>
<dbReference type="AlphaFoldDB" id="A0ABD3IBN0"/>
<dbReference type="Proteomes" id="UP001633002">
    <property type="component" value="Unassembled WGS sequence"/>
</dbReference>
<proteinExistence type="predicted"/>
<gene>
    <name evidence="2" type="ORF">R1sor_019105</name>
</gene>